<protein>
    <submittedName>
        <fullName evidence="1">Uncharacterized protein</fullName>
    </submittedName>
</protein>
<comment type="caution">
    <text evidence="1">The sequence shown here is derived from an EMBL/GenBank/DDBJ whole genome shotgun (WGS) entry which is preliminary data.</text>
</comment>
<evidence type="ECO:0000313" key="1">
    <source>
        <dbReference type="EMBL" id="MED6148898.1"/>
    </source>
</evidence>
<evidence type="ECO:0000313" key="2">
    <source>
        <dbReference type="Proteomes" id="UP001341840"/>
    </source>
</evidence>
<accession>A0ABU6TLR0</accession>
<proteinExistence type="predicted"/>
<sequence length="117" mass="12737">MGCVSSKKSCVGDPSALSAVSRRARDPRNTSNLILGKAKSCRVTGVAVRETKSNVAIRFKVIAANFGHGLQTHLSTRNFPSPAVMGTSGADDHFCTRLEKWRCIVKLKREATCPYQQ</sequence>
<dbReference type="Proteomes" id="UP001341840">
    <property type="component" value="Unassembled WGS sequence"/>
</dbReference>
<keyword evidence="2" id="KW-1185">Reference proteome</keyword>
<reference evidence="1 2" key="1">
    <citation type="journal article" date="2023" name="Plants (Basel)">
        <title>Bridging the Gap: Combining Genomics and Transcriptomics Approaches to Understand Stylosanthes scabra, an Orphan Legume from the Brazilian Caatinga.</title>
        <authorList>
            <person name="Ferreira-Neto J.R.C."/>
            <person name="da Silva M.D."/>
            <person name="Binneck E."/>
            <person name="de Melo N.F."/>
            <person name="da Silva R.H."/>
            <person name="de Melo A.L.T.M."/>
            <person name="Pandolfi V."/>
            <person name="Bustamante F.O."/>
            <person name="Brasileiro-Vidal A.C."/>
            <person name="Benko-Iseppon A.M."/>
        </authorList>
    </citation>
    <scope>NUCLEOTIDE SEQUENCE [LARGE SCALE GENOMIC DNA]</scope>
    <source>
        <tissue evidence="1">Leaves</tissue>
    </source>
</reference>
<dbReference type="EMBL" id="JASCZI010091090">
    <property type="protein sequence ID" value="MED6148898.1"/>
    <property type="molecule type" value="Genomic_DNA"/>
</dbReference>
<name>A0ABU6TLR0_9FABA</name>
<organism evidence="1 2">
    <name type="scientific">Stylosanthes scabra</name>
    <dbReference type="NCBI Taxonomy" id="79078"/>
    <lineage>
        <taxon>Eukaryota</taxon>
        <taxon>Viridiplantae</taxon>
        <taxon>Streptophyta</taxon>
        <taxon>Embryophyta</taxon>
        <taxon>Tracheophyta</taxon>
        <taxon>Spermatophyta</taxon>
        <taxon>Magnoliopsida</taxon>
        <taxon>eudicotyledons</taxon>
        <taxon>Gunneridae</taxon>
        <taxon>Pentapetalae</taxon>
        <taxon>rosids</taxon>
        <taxon>fabids</taxon>
        <taxon>Fabales</taxon>
        <taxon>Fabaceae</taxon>
        <taxon>Papilionoideae</taxon>
        <taxon>50 kb inversion clade</taxon>
        <taxon>dalbergioids sensu lato</taxon>
        <taxon>Dalbergieae</taxon>
        <taxon>Pterocarpus clade</taxon>
        <taxon>Stylosanthes</taxon>
    </lineage>
</organism>
<gene>
    <name evidence="1" type="ORF">PIB30_057388</name>
</gene>